<organism evidence="1 2">
    <name type="scientific">Niveispirillum cyanobacteriorum</name>
    <dbReference type="NCBI Taxonomy" id="1612173"/>
    <lineage>
        <taxon>Bacteria</taxon>
        <taxon>Pseudomonadati</taxon>
        <taxon>Pseudomonadota</taxon>
        <taxon>Alphaproteobacteria</taxon>
        <taxon>Rhodospirillales</taxon>
        <taxon>Azospirillaceae</taxon>
        <taxon>Niveispirillum</taxon>
    </lineage>
</organism>
<proteinExistence type="predicted"/>
<name>A0A2K9NA44_9PROT</name>
<reference evidence="1 2" key="1">
    <citation type="submission" date="2017-12" db="EMBL/GenBank/DDBJ databases">
        <title>Genomes of bacteria within cyanobacterial aggregates.</title>
        <authorList>
            <person name="Cai H."/>
        </authorList>
    </citation>
    <scope>NUCLEOTIDE SEQUENCE [LARGE SCALE GENOMIC DNA]</scope>
    <source>
        <strain evidence="1 2">TH16</strain>
    </source>
</reference>
<protein>
    <submittedName>
        <fullName evidence="1">Uncharacterized protein</fullName>
    </submittedName>
</protein>
<dbReference type="AlphaFoldDB" id="A0A2K9NA44"/>
<dbReference type="KEGG" id="ncb:C0V82_07115"/>
<evidence type="ECO:0000313" key="2">
    <source>
        <dbReference type="Proteomes" id="UP000234752"/>
    </source>
</evidence>
<gene>
    <name evidence="1" type="ORF">C0V82_07115</name>
</gene>
<keyword evidence="2" id="KW-1185">Reference proteome</keyword>
<dbReference type="Proteomes" id="UP000234752">
    <property type="component" value="Chromosome eg_1"/>
</dbReference>
<evidence type="ECO:0000313" key="1">
    <source>
        <dbReference type="EMBL" id="AUN30023.1"/>
    </source>
</evidence>
<dbReference type="OrthoDB" id="9849250at2"/>
<dbReference type="EMBL" id="CP025611">
    <property type="protein sequence ID" value="AUN30023.1"/>
    <property type="molecule type" value="Genomic_DNA"/>
</dbReference>
<accession>A0A2K9NA44</accession>
<sequence>MSIDILADFQGLCFAAPAKITHIFRQFPVDFRCGNIPVNFMTALSNTIDCAVNILQGVVRAMNHTKKACPPDAEGEETDMGPVAAQVMGSH</sequence>
<dbReference type="RefSeq" id="WP_102111726.1">
    <property type="nucleotide sequence ID" value="NZ_BMGN01000003.1"/>
</dbReference>